<keyword evidence="3" id="KW-1185">Reference proteome</keyword>
<feature type="compositionally biased region" description="Basic and acidic residues" evidence="1">
    <location>
        <begin position="25"/>
        <end position="40"/>
    </location>
</feature>
<dbReference type="Proteomes" id="UP000631670">
    <property type="component" value="Unassembled WGS sequence"/>
</dbReference>
<accession>A0ABR9HXU7</accession>
<protein>
    <submittedName>
        <fullName evidence="2">Uncharacterized protein</fullName>
    </submittedName>
</protein>
<feature type="region of interest" description="Disordered" evidence="1">
    <location>
        <begin position="1"/>
        <end position="40"/>
    </location>
</feature>
<organism evidence="2 3">
    <name type="scientific">Amycolatopsis lexingtonensis</name>
    <dbReference type="NCBI Taxonomy" id="218822"/>
    <lineage>
        <taxon>Bacteria</taxon>
        <taxon>Bacillati</taxon>
        <taxon>Actinomycetota</taxon>
        <taxon>Actinomycetes</taxon>
        <taxon>Pseudonocardiales</taxon>
        <taxon>Pseudonocardiaceae</taxon>
        <taxon>Amycolatopsis</taxon>
    </lineage>
</organism>
<dbReference type="RefSeq" id="WP_264086322.1">
    <property type="nucleotide sequence ID" value="NZ_JADBEG010000001.1"/>
</dbReference>
<evidence type="ECO:0000313" key="3">
    <source>
        <dbReference type="Proteomes" id="UP000631670"/>
    </source>
</evidence>
<reference evidence="2 3" key="1">
    <citation type="submission" date="2020-10" db="EMBL/GenBank/DDBJ databases">
        <title>Sequencing the genomes of 1000 actinobacteria strains.</title>
        <authorList>
            <person name="Klenk H.-P."/>
        </authorList>
    </citation>
    <scope>NUCLEOTIDE SEQUENCE [LARGE SCALE GENOMIC DNA]</scope>
    <source>
        <strain evidence="2 3">DSM 44653</strain>
    </source>
</reference>
<name>A0ABR9HXU7_9PSEU</name>
<evidence type="ECO:0000256" key="1">
    <source>
        <dbReference type="SAM" id="MobiDB-lite"/>
    </source>
</evidence>
<sequence length="40" mass="4479">MHRADDVPRRTRVAPAVAAPHHGGRTAEAEHVRPRDEEAR</sequence>
<dbReference type="EMBL" id="JADBEG010000001">
    <property type="protein sequence ID" value="MBE1495562.1"/>
    <property type="molecule type" value="Genomic_DNA"/>
</dbReference>
<gene>
    <name evidence="2" type="ORF">H4696_002662</name>
</gene>
<evidence type="ECO:0000313" key="2">
    <source>
        <dbReference type="EMBL" id="MBE1495562.1"/>
    </source>
</evidence>
<comment type="caution">
    <text evidence="2">The sequence shown here is derived from an EMBL/GenBank/DDBJ whole genome shotgun (WGS) entry which is preliminary data.</text>
</comment>
<proteinExistence type="predicted"/>